<feature type="compositionally biased region" description="Polar residues" evidence="3">
    <location>
        <begin position="166"/>
        <end position="178"/>
    </location>
</feature>
<keyword evidence="6" id="KW-1185">Reference proteome</keyword>
<keyword evidence="2" id="KW-0677">Repeat</keyword>
<evidence type="ECO:0000256" key="1">
    <source>
        <dbReference type="ARBA" id="ARBA00022723"/>
    </source>
</evidence>
<dbReference type="RefSeq" id="WP_174406027.1">
    <property type="nucleotide sequence ID" value="NZ_BLVO01000013.1"/>
</dbReference>
<dbReference type="InterPro" id="IPR002048">
    <property type="entry name" value="EF_hand_dom"/>
</dbReference>
<feature type="compositionally biased region" description="Low complexity" evidence="3">
    <location>
        <begin position="127"/>
        <end position="144"/>
    </location>
</feature>
<dbReference type="PANTHER" id="PTHR10827">
    <property type="entry name" value="RETICULOCALBIN"/>
    <property type="match status" value="1"/>
</dbReference>
<evidence type="ECO:0000256" key="2">
    <source>
        <dbReference type="ARBA" id="ARBA00022737"/>
    </source>
</evidence>
<proteinExistence type="predicted"/>
<feature type="region of interest" description="Disordered" evidence="3">
    <location>
        <begin position="162"/>
        <end position="222"/>
    </location>
</feature>
<dbReference type="SUPFAM" id="SSF47473">
    <property type="entry name" value="EF-hand"/>
    <property type="match status" value="1"/>
</dbReference>
<feature type="region of interest" description="Disordered" evidence="3">
    <location>
        <begin position="63"/>
        <end position="147"/>
    </location>
</feature>
<reference evidence="5 6" key="1">
    <citation type="submission" date="2020-05" db="EMBL/GenBank/DDBJ databases">
        <title>Draft genome sequence of Desulfovibrio sp. strain HN2T.</title>
        <authorList>
            <person name="Ueno A."/>
            <person name="Tamazawa S."/>
            <person name="Tamamura S."/>
            <person name="Murakami T."/>
            <person name="Kiyama T."/>
            <person name="Inomata H."/>
            <person name="Amano Y."/>
            <person name="Miyakawa K."/>
            <person name="Tamaki H."/>
            <person name="Naganuma T."/>
            <person name="Kaneko K."/>
        </authorList>
    </citation>
    <scope>NUCLEOTIDE SEQUENCE [LARGE SCALE GENOMIC DNA]</scope>
    <source>
        <strain evidence="5 6">HN2</strain>
    </source>
</reference>
<dbReference type="AlphaFoldDB" id="A0A7J0BN39"/>
<dbReference type="PROSITE" id="PS50222">
    <property type="entry name" value="EF_HAND_2"/>
    <property type="match status" value="1"/>
</dbReference>
<dbReference type="Gene3D" id="1.10.238.10">
    <property type="entry name" value="EF-hand"/>
    <property type="match status" value="2"/>
</dbReference>
<evidence type="ECO:0000259" key="4">
    <source>
        <dbReference type="PROSITE" id="PS50222"/>
    </source>
</evidence>
<comment type="caution">
    <text evidence="5">The sequence shown here is derived from an EMBL/GenBank/DDBJ whole genome shotgun (WGS) entry which is preliminary data.</text>
</comment>
<name>A0A7J0BN39_9BACT</name>
<organism evidence="5 6">
    <name type="scientific">Desulfovibrio subterraneus</name>
    <dbReference type="NCBI Taxonomy" id="2718620"/>
    <lineage>
        <taxon>Bacteria</taxon>
        <taxon>Pseudomonadati</taxon>
        <taxon>Thermodesulfobacteriota</taxon>
        <taxon>Desulfovibrionia</taxon>
        <taxon>Desulfovibrionales</taxon>
        <taxon>Desulfovibrionaceae</taxon>
        <taxon>Desulfovibrio</taxon>
    </lineage>
</organism>
<evidence type="ECO:0000256" key="3">
    <source>
        <dbReference type="SAM" id="MobiDB-lite"/>
    </source>
</evidence>
<dbReference type="InterPro" id="IPR018247">
    <property type="entry name" value="EF_Hand_1_Ca_BS"/>
</dbReference>
<evidence type="ECO:0000313" key="5">
    <source>
        <dbReference type="EMBL" id="GFM34434.1"/>
    </source>
</evidence>
<sequence>MSIYGVSGSSSGSMADALAQLRNAMEQKDTGEFAASFISGHDTDQNGLLSIEETDFSKEQFNAIDADGDGSLSADELTAEERRRQEKGAFNMGMRVSPTADEIASSLISQLDGDGDGSLSQEELGMDSDQFSSIDSDGDGILSSEEITEDLQARMDEMHQAAMQMGASSTSTTESTNGDASDVAAASASDTSETAASASGTQASSSSSEEEEYDELDLNKDGTVSFDELRQAMMNGTFSGTLDGLSGSGSSGSDSGSFVSGFMRRMADQAYQTQMSQMASYSDTAAAAV</sequence>
<dbReference type="InterPro" id="IPR011992">
    <property type="entry name" value="EF-hand-dom_pair"/>
</dbReference>
<evidence type="ECO:0000313" key="6">
    <source>
        <dbReference type="Proteomes" id="UP000503840"/>
    </source>
</evidence>
<dbReference type="Pfam" id="PF13202">
    <property type="entry name" value="EF-hand_5"/>
    <property type="match status" value="4"/>
</dbReference>
<keyword evidence="1" id="KW-0479">Metal-binding</keyword>
<feature type="region of interest" description="Disordered" evidence="3">
    <location>
        <begin position="240"/>
        <end position="259"/>
    </location>
</feature>
<dbReference type="GO" id="GO:0005509">
    <property type="term" value="F:calcium ion binding"/>
    <property type="evidence" value="ECO:0007669"/>
    <property type="project" value="InterPro"/>
</dbReference>
<feature type="compositionally biased region" description="Low complexity" evidence="3">
    <location>
        <begin position="179"/>
        <end position="207"/>
    </location>
</feature>
<dbReference type="PROSITE" id="PS00018">
    <property type="entry name" value="EF_HAND_1"/>
    <property type="match status" value="3"/>
</dbReference>
<dbReference type="EMBL" id="BLVO01000013">
    <property type="protein sequence ID" value="GFM34434.1"/>
    <property type="molecule type" value="Genomic_DNA"/>
</dbReference>
<dbReference type="PANTHER" id="PTHR10827:SF98">
    <property type="entry name" value="45 KDA CALCIUM-BINDING PROTEIN"/>
    <property type="match status" value="1"/>
</dbReference>
<feature type="domain" description="EF-hand" evidence="4">
    <location>
        <begin position="204"/>
        <end position="239"/>
    </location>
</feature>
<gene>
    <name evidence="5" type="ORF">DSM101010T_27990</name>
</gene>
<dbReference type="Proteomes" id="UP000503840">
    <property type="component" value="Unassembled WGS sequence"/>
</dbReference>
<protein>
    <recommendedName>
        <fullName evidence="4">EF-hand domain-containing protein</fullName>
    </recommendedName>
</protein>
<accession>A0A7J0BN39</accession>